<sequence>MASGKSQQVQQSWRYCGGQIKLWREEAQISRQALADEAGYDYEYVKSMECGRRRPTLRLLQVADQLCGARGKLLAGYEFLKPERYLSYAEDYVQYEAEAVVLSSYQPLLIPGLLQTEETIRAYLSTHFPPLDDELLEERVAGRLERQSLLEQRSRSFNFVIGELALRNQVGGVEAHRKQLHRLVEVGKARNVTVQVLTFAGAGPELDGPFVLLETAEHDTLVYEEGQATARLYADPDKVSTVVQRHAMILRKALSLDESARFIEKLAEELCPLS</sequence>
<dbReference type="Gene3D" id="1.10.260.40">
    <property type="entry name" value="lambda repressor-like DNA-binding domains"/>
    <property type="match status" value="1"/>
</dbReference>
<dbReference type="InterPro" id="IPR043917">
    <property type="entry name" value="DUF5753"/>
</dbReference>
<dbReference type="EMBL" id="BAAAHG010000043">
    <property type="protein sequence ID" value="GAA0923828.1"/>
    <property type="molecule type" value="Genomic_DNA"/>
</dbReference>
<comment type="caution">
    <text evidence="2">The sequence shown here is derived from an EMBL/GenBank/DDBJ whole genome shotgun (WGS) entry which is preliminary data.</text>
</comment>
<evidence type="ECO:0000259" key="1">
    <source>
        <dbReference type="PROSITE" id="PS50943"/>
    </source>
</evidence>
<dbReference type="SMART" id="SM00530">
    <property type="entry name" value="HTH_XRE"/>
    <property type="match status" value="1"/>
</dbReference>
<dbReference type="Pfam" id="PF19054">
    <property type="entry name" value="DUF5753"/>
    <property type="match status" value="1"/>
</dbReference>
<dbReference type="PROSITE" id="PS50943">
    <property type="entry name" value="HTH_CROC1"/>
    <property type="match status" value="1"/>
</dbReference>
<evidence type="ECO:0000313" key="3">
    <source>
        <dbReference type="Proteomes" id="UP001501005"/>
    </source>
</evidence>
<protein>
    <submittedName>
        <fullName evidence="2">Helix-turn-helix transcriptional regulator</fullName>
    </submittedName>
</protein>
<evidence type="ECO:0000313" key="2">
    <source>
        <dbReference type="EMBL" id="GAA0923828.1"/>
    </source>
</evidence>
<dbReference type="InterPro" id="IPR010982">
    <property type="entry name" value="Lambda_DNA-bd_dom_sf"/>
</dbReference>
<dbReference type="SUPFAM" id="SSF47413">
    <property type="entry name" value="lambda repressor-like DNA-binding domains"/>
    <property type="match status" value="1"/>
</dbReference>
<dbReference type="Proteomes" id="UP001501005">
    <property type="component" value="Unassembled WGS sequence"/>
</dbReference>
<dbReference type="InterPro" id="IPR001387">
    <property type="entry name" value="Cro/C1-type_HTH"/>
</dbReference>
<dbReference type="Pfam" id="PF13560">
    <property type="entry name" value="HTH_31"/>
    <property type="match status" value="1"/>
</dbReference>
<feature type="domain" description="HTH cro/C1-type" evidence="1">
    <location>
        <begin position="20"/>
        <end position="61"/>
    </location>
</feature>
<dbReference type="CDD" id="cd00093">
    <property type="entry name" value="HTH_XRE"/>
    <property type="match status" value="1"/>
</dbReference>
<name>A0ABN1P767_9ACTN</name>
<accession>A0ABN1P767</accession>
<proteinExistence type="predicted"/>
<organism evidence="2 3">
    <name type="scientific">Streptomyces thermoalcalitolerans</name>
    <dbReference type="NCBI Taxonomy" id="65605"/>
    <lineage>
        <taxon>Bacteria</taxon>
        <taxon>Bacillati</taxon>
        <taxon>Actinomycetota</taxon>
        <taxon>Actinomycetes</taxon>
        <taxon>Kitasatosporales</taxon>
        <taxon>Streptomycetaceae</taxon>
        <taxon>Streptomyces</taxon>
    </lineage>
</organism>
<gene>
    <name evidence="2" type="ORF">GCM10009549_44300</name>
</gene>
<reference evidence="2 3" key="1">
    <citation type="journal article" date="2019" name="Int. J. Syst. Evol. Microbiol.">
        <title>The Global Catalogue of Microorganisms (GCM) 10K type strain sequencing project: providing services to taxonomists for standard genome sequencing and annotation.</title>
        <authorList>
            <consortium name="The Broad Institute Genomics Platform"/>
            <consortium name="The Broad Institute Genome Sequencing Center for Infectious Disease"/>
            <person name="Wu L."/>
            <person name="Ma J."/>
        </authorList>
    </citation>
    <scope>NUCLEOTIDE SEQUENCE [LARGE SCALE GENOMIC DNA]</scope>
    <source>
        <strain evidence="2 3">JCM 10673</strain>
    </source>
</reference>
<keyword evidence="3" id="KW-1185">Reference proteome</keyword>